<evidence type="ECO:0008006" key="3">
    <source>
        <dbReference type="Google" id="ProtNLM"/>
    </source>
</evidence>
<dbReference type="PANTHER" id="PTHR45749:SF33">
    <property type="entry name" value="ZINC FINGER MYM-TYPE PROTEIN 1"/>
    <property type="match status" value="1"/>
</dbReference>
<proteinExistence type="predicted"/>
<keyword evidence="2" id="KW-1185">Reference proteome</keyword>
<organism evidence="1 2">
    <name type="scientific">Dryococelus australis</name>
    <dbReference type="NCBI Taxonomy" id="614101"/>
    <lineage>
        <taxon>Eukaryota</taxon>
        <taxon>Metazoa</taxon>
        <taxon>Ecdysozoa</taxon>
        <taxon>Arthropoda</taxon>
        <taxon>Hexapoda</taxon>
        <taxon>Insecta</taxon>
        <taxon>Pterygota</taxon>
        <taxon>Neoptera</taxon>
        <taxon>Polyneoptera</taxon>
        <taxon>Phasmatodea</taxon>
        <taxon>Verophasmatodea</taxon>
        <taxon>Anareolatae</taxon>
        <taxon>Phasmatidae</taxon>
        <taxon>Eurycanthinae</taxon>
        <taxon>Dryococelus</taxon>
    </lineage>
</organism>
<accession>A0ABQ9HZP8</accession>
<gene>
    <name evidence="1" type="ORF">PR048_009376</name>
</gene>
<comment type="caution">
    <text evidence="1">The sequence shown here is derived from an EMBL/GenBank/DDBJ whole genome shotgun (WGS) entry which is preliminary data.</text>
</comment>
<evidence type="ECO:0000313" key="1">
    <source>
        <dbReference type="EMBL" id="KAJ8889871.1"/>
    </source>
</evidence>
<reference evidence="1 2" key="1">
    <citation type="submission" date="2023-02" db="EMBL/GenBank/DDBJ databases">
        <title>LHISI_Scaffold_Assembly.</title>
        <authorList>
            <person name="Stuart O.P."/>
            <person name="Cleave R."/>
            <person name="Magrath M.J.L."/>
            <person name="Mikheyev A.S."/>
        </authorList>
    </citation>
    <scope>NUCLEOTIDE SEQUENCE [LARGE SCALE GENOMIC DNA]</scope>
    <source>
        <strain evidence="1">Daus_M_001</strain>
        <tissue evidence="1">Leg muscle</tissue>
    </source>
</reference>
<feature type="non-terminal residue" evidence="1">
    <location>
        <position position="356"/>
    </location>
</feature>
<dbReference type="PANTHER" id="PTHR45749">
    <property type="match status" value="1"/>
</dbReference>
<name>A0ABQ9HZP8_9NEOP</name>
<sequence>MQELVKILLPKYFQHLREIESHLKIAKRKATITVLTCAVKEKLPSSFFSACSAHSLNRVGVNAAKICPEVVTFFVKQSETRWSERFEAVLPIAKHYPGILKALDYILQQMSTTVQPKIYSTVLGLKKYFSSFERLVMAVFWYKLLSCIGERSVIIQTKGIYLEVEYRKFKNNLQESRLVAQEMELPPVFFSFEKRNRLHSIGTPHVCEQYTVEDKFKTCIVYRVLISFLQELEDRFKAANSFCELCSPHTSSVVFESEIEVDPLKLLNSICEKNLEPVFMNVCNALRLFRTLLLTVASAEGAFSKLGNVLKTWQRVSMSQQRINSLSLQAIEHSLASTLDFANVINKFANNKAKKN</sequence>
<evidence type="ECO:0000313" key="2">
    <source>
        <dbReference type="Proteomes" id="UP001159363"/>
    </source>
</evidence>
<protein>
    <recommendedName>
        <fullName evidence="3">HAT C-terminal dimerisation domain-containing protein</fullName>
    </recommendedName>
</protein>
<dbReference type="Proteomes" id="UP001159363">
    <property type="component" value="Chromosome 3"/>
</dbReference>
<dbReference type="EMBL" id="JARBHB010000003">
    <property type="protein sequence ID" value="KAJ8889871.1"/>
    <property type="molecule type" value="Genomic_DNA"/>
</dbReference>